<dbReference type="AlphaFoldDB" id="A0A0P7U7X6"/>
<dbReference type="SMART" id="SM00408">
    <property type="entry name" value="IGc2"/>
    <property type="match status" value="1"/>
</dbReference>
<dbReference type="Pfam" id="PF13927">
    <property type="entry name" value="Ig_3"/>
    <property type="match status" value="1"/>
</dbReference>
<dbReference type="PANTHER" id="PTHR10075">
    <property type="entry name" value="BASIGIN RELATED"/>
    <property type="match status" value="1"/>
</dbReference>
<proteinExistence type="predicted"/>
<dbReference type="InterPro" id="IPR003599">
    <property type="entry name" value="Ig_sub"/>
</dbReference>
<dbReference type="Gene3D" id="2.60.40.10">
    <property type="entry name" value="Immunoglobulins"/>
    <property type="match status" value="2"/>
</dbReference>
<evidence type="ECO:0000256" key="7">
    <source>
        <dbReference type="SAM" id="MobiDB-lite"/>
    </source>
</evidence>
<evidence type="ECO:0000259" key="9">
    <source>
        <dbReference type="PROSITE" id="PS50835"/>
    </source>
</evidence>
<keyword evidence="5" id="KW-0325">Glycoprotein</keyword>
<dbReference type="GO" id="GO:0005886">
    <property type="term" value="C:plasma membrane"/>
    <property type="evidence" value="ECO:0007669"/>
    <property type="project" value="UniProtKB-SubCell"/>
</dbReference>
<evidence type="ECO:0000313" key="10">
    <source>
        <dbReference type="EMBL" id="KPP63680.1"/>
    </source>
</evidence>
<dbReference type="FunFam" id="2.60.40.10:FF:000385">
    <property type="entry name" value="Neuroplastin a"/>
    <property type="match status" value="1"/>
</dbReference>
<keyword evidence="2" id="KW-1003">Cell membrane</keyword>
<dbReference type="PRINTS" id="PR01856">
    <property type="entry name" value="BASIGIN"/>
</dbReference>
<evidence type="ECO:0000256" key="4">
    <source>
        <dbReference type="ARBA" id="ARBA00023157"/>
    </source>
</evidence>
<feature type="domain" description="Ig-like" evidence="9">
    <location>
        <begin position="36"/>
        <end position="132"/>
    </location>
</feature>
<dbReference type="InterPro" id="IPR013783">
    <property type="entry name" value="Ig-like_fold"/>
</dbReference>
<dbReference type="GO" id="GO:0007411">
    <property type="term" value="P:axon guidance"/>
    <property type="evidence" value="ECO:0007669"/>
    <property type="project" value="TreeGrafter"/>
</dbReference>
<feature type="domain" description="Ig-like" evidence="9">
    <location>
        <begin position="137"/>
        <end position="231"/>
    </location>
</feature>
<feature type="region of interest" description="Disordered" evidence="7">
    <location>
        <begin position="85"/>
        <end position="106"/>
    </location>
</feature>
<comment type="subcellular location">
    <subcellularLocation>
        <location evidence="1">Cell membrane</location>
        <topology evidence="1">Single-pass type I membrane protein</topology>
    </subcellularLocation>
</comment>
<dbReference type="SMART" id="SM00409">
    <property type="entry name" value="IG"/>
    <property type="match status" value="2"/>
</dbReference>
<keyword evidence="4" id="KW-1015">Disulfide bond</keyword>
<dbReference type="InterPro" id="IPR007110">
    <property type="entry name" value="Ig-like_dom"/>
</dbReference>
<evidence type="ECO:0000313" key="11">
    <source>
        <dbReference type="Proteomes" id="UP000034805"/>
    </source>
</evidence>
<dbReference type="PANTHER" id="PTHR10075:SF108">
    <property type="entry name" value="NEUROPLASTIN"/>
    <property type="match status" value="1"/>
</dbReference>
<dbReference type="GO" id="GO:0070593">
    <property type="term" value="P:dendrite self-avoidance"/>
    <property type="evidence" value="ECO:0007669"/>
    <property type="project" value="TreeGrafter"/>
</dbReference>
<dbReference type="InterPro" id="IPR036179">
    <property type="entry name" value="Ig-like_dom_sf"/>
</dbReference>
<organism evidence="10 11">
    <name type="scientific">Scleropages formosus</name>
    <name type="common">Asian bonytongue</name>
    <name type="synonym">Osteoglossum formosum</name>
    <dbReference type="NCBI Taxonomy" id="113540"/>
    <lineage>
        <taxon>Eukaryota</taxon>
        <taxon>Metazoa</taxon>
        <taxon>Chordata</taxon>
        <taxon>Craniata</taxon>
        <taxon>Vertebrata</taxon>
        <taxon>Euteleostomi</taxon>
        <taxon>Actinopterygii</taxon>
        <taxon>Neopterygii</taxon>
        <taxon>Teleostei</taxon>
        <taxon>Osteoglossocephala</taxon>
        <taxon>Osteoglossomorpha</taxon>
        <taxon>Osteoglossiformes</taxon>
        <taxon>Osteoglossidae</taxon>
        <taxon>Scleropages</taxon>
    </lineage>
</organism>
<dbReference type="Proteomes" id="UP000034805">
    <property type="component" value="Unassembled WGS sequence"/>
</dbReference>
<keyword evidence="3 8" id="KW-0472">Membrane</keyword>
<keyword evidence="8" id="KW-1133">Transmembrane helix</keyword>
<name>A0A0P7U7X6_SCLFO</name>
<keyword evidence="8" id="KW-0812">Transmembrane</keyword>
<dbReference type="InterPro" id="IPR003598">
    <property type="entry name" value="Ig_sub2"/>
</dbReference>
<evidence type="ECO:0000256" key="6">
    <source>
        <dbReference type="ARBA" id="ARBA00023319"/>
    </source>
</evidence>
<sequence length="311" mass="35108">MVLHTCASKCRALSLGRKTYSCHNNMTQKEKVTACPTASRSLFSEPKINSSDDVVLPTDSHAQLQMLQCNLTNAHDTHRESYWTKNGEEIPGTRGSQKNTEYRINKPRSDDAGEYMCVYTFNMAPPVNATIEVRAAPDITGHKRSENQNEGQSATLYCKSVGYPHPTWTWRKLERGVYVDIDNSSGRFFINSRDNYSELNIVNLDISSDPGQYQCNATNVIGMASESSILRVRSHLAPLWPFLGVLAEIIVLVIIIVVYEKRKRPEEELEGKSTSPTPTPRITTSTQRLQFFRDRLWITTTLLIEIGRMGS</sequence>
<dbReference type="SUPFAM" id="SSF48726">
    <property type="entry name" value="Immunoglobulin"/>
    <property type="match status" value="2"/>
</dbReference>
<feature type="transmembrane region" description="Helical" evidence="8">
    <location>
        <begin position="239"/>
        <end position="259"/>
    </location>
</feature>
<accession>A0A0P7U7X6</accession>
<dbReference type="GO" id="GO:0098632">
    <property type="term" value="F:cell-cell adhesion mediator activity"/>
    <property type="evidence" value="ECO:0007669"/>
    <property type="project" value="TreeGrafter"/>
</dbReference>
<dbReference type="EMBL" id="JARO02007679">
    <property type="protein sequence ID" value="KPP63680.1"/>
    <property type="molecule type" value="Genomic_DNA"/>
</dbReference>
<evidence type="ECO:0000256" key="3">
    <source>
        <dbReference type="ARBA" id="ARBA00023136"/>
    </source>
</evidence>
<evidence type="ECO:0000256" key="5">
    <source>
        <dbReference type="ARBA" id="ARBA00023180"/>
    </source>
</evidence>
<dbReference type="GO" id="GO:0030424">
    <property type="term" value="C:axon"/>
    <property type="evidence" value="ECO:0007669"/>
    <property type="project" value="TreeGrafter"/>
</dbReference>
<evidence type="ECO:0000256" key="2">
    <source>
        <dbReference type="ARBA" id="ARBA00022475"/>
    </source>
</evidence>
<dbReference type="PROSITE" id="PS50835">
    <property type="entry name" value="IG_LIKE"/>
    <property type="match status" value="2"/>
</dbReference>
<evidence type="ECO:0000256" key="1">
    <source>
        <dbReference type="ARBA" id="ARBA00004251"/>
    </source>
</evidence>
<comment type="caution">
    <text evidence="10">The sequence shown here is derived from an EMBL/GenBank/DDBJ whole genome shotgun (WGS) entry which is preliminary data.</text>
</comment>
<evidence type="ECO:0000256" key="8">
    <source>
        <dbReference type="SAM" id="Phobius"/>
    </source>
</evidence>
<dbReference type="FunFam" id="2.60.40.10:FF:000387">
    <property type="entry name" value="Neuroplastin b"/>
    <property type="match status" value="1"/>
</dbReference>
<keyword evidence="6" id="KW-0393">Immunoglobulin domain</keyword>
<gene>
    <name evidence="10" type="ORF">Z043_118039</name>
</gene>
<reference evidence="10 11" key="1">
    <citation type="submission" date="2015-08" db="EMBL/GenBank/DDBJ databases">
        <title>The genome of the Asian arowana (Scleropages formosus).</title>
        <authorList>
            <person name="Tan M.H."/>
            <person name="Gan H.M."/>
            <person name="Croft L.J."/>
            <person name="Austin C.M."/>
        </authorList>
    </citation>
    <scope>NUCLEOTIDE SEQUENCE [LARGE SCALE GENOMIC DNA]</scope>
    <source>
        <strain evidence="10">Aro1</strain>
    </source>
</reference>
<protein>
    <submittedName>
        <fullName evidence="10">Neuroplastin-like</fullName>
    </submittedName>
</protein>
<dbReference type="GO" id="GO:0007156">
    <property type="term" value="P:homophilic cell adhesion via plasma membrane adhesion molecules"/>
    <property type="evidence" value="ECO:0007669"/>
    <property type="project" value="TreeGrafter"/>
</dbReference>